<comment type="caution">
    <text evidence="2">The sequence shown here is derived from an EMBL/GenBank/DDBJ whole genome shotgun (WGS) entry which is preliminary data.</text>
</comment>
<evidence type="ECO:0000259" key="1">
    <source>
        <dbReference type="PROSITE" id="PS50902"/>
    </source>
</evidence>
<protein>
    <recommendedName>
        <fullName evidence="1">Flavodoxin-like domain-containing protein</fullName>
    </recommendedName>
</protein>
<evidence type="ECO:0000313" key="2">
    <source>
        <dbReference type="EMBL" id="GAG17202.1"/>
    </source>
</evidence>
<dbReference type="GO" id="GO:0009055">
    <property type="term" value="F:electron transfer activity"/>
    <property type="evidence" value="ECO:0007669"/>
    <property type="project" value="InterPro"/>
</dbReference>
<dbReference type="GO" id="GO:0010181">
    <property type="term" value="F:FMN binding"/>
    <property type="evidence" value="ECO:0007669"/>
    <property type="project" value="InterPro"/>
</dbReference>
<dbReference type="PROSITE" id="PS00201">
    <property type="entry name" value="FLAVODOXIN"/>
    <property type="match status" value="1"/>
</dbReference>
<dbReference type="InterPro" id="IPR001226">
    <property type="entry name" value="Flavodoxin_CS"/>
</dbReference>
<feature type="non-terminal residue" evidence="2">
    <location>
        <position position="58"/>
    </location>
</feature>
<dbReference type="PROSITE" id="PS50902">
    <property type="entry name" value="FLAVODOXIN_LIKE"/>
    <property type="match status" value="1"/>
</dbReference>
<dbReference type="InterPro" id="IPR029039">
    <property type="entry name" value="Flavoprotein-like_sf"/>
</dbReference>
<gene>
    <name evidence="2" type="ORF">S01H1_46883</name>
</gene>
<dbReference type="Pfam" id="PF00258">
    <property type="entry name" value="Flavodoxin_1"/>
    <property type="match status" value="1"/>
</dbReference>
<sequence>MKVLVVYDSQYGNTEKIARAIGDAIPGARVLHASEADPSELESVNLLIVGSPTHGGRP</sequence>
<accession>X0W1H7</accession>
<feature type="domain" description="Flavodoxin-like" evidence="1">
    <location>
        <begin position="3"/>
        <end position="58"/>
    </location>
</feature>
<dbReference type="SUPFAM" id="SSF52218">
    <property type="entry name" value="Flavoproteins"/>
    <property type="match status" value="1"/>
</dbReference>
<name>X0W1H7_9ZZZZ</name>
<proteinExistence type="predicted"/>
<dbReference type="AlphaFoldDB" id="X0W1H7"/>
<reference evidence="2" key="1">
    <citation type="journal article" date="2014" name="Front. Microbiol.">
        <title>High frequency of phylogenetically diverse reductive dehalogenase-homologous genes in deep subseafloor sedimentary metagenomes.</title>
        <authorList>
            <person name="Kawai M."/>
            <person name="Futagami T."/>
            <person name="Toyoda A."/>
            <person name="Takaki Y."/>
            <person name="Nishi S."/>
            <person name="Hori S."/>
            <person name="Arai W."/>
            <person name="Tsubouchi T."/>
            <person name="Morono Y."/>
            <person name="Uchiyama I."/>
            <person name="Ito T."/>
            <person name="Fujiyama A."/>
            <person name="Inagaki F."/>
            <person name="Takami H."/>
        </authorList>
    </citation>
    <scope>NUCLEOTIDE SEQUENCE</scope>
    <source>
        <strain evidence="2">Expedition CK06-06</strain>
    </source>
</reference>
<dbReference type="EMBL" id="BARS01030038">
    <property type="protein sequence ID" value="GAG17202.1"/>
    <property type="molecule type" value="Genomic_DNA"/>
</dbReference>
<organism evidence="2">
    <name type="scientific">marine sediment metagenome</name>
    <dbReference type="NCBI Taxonomy" id="412755"/>
    <lineage>
        <taxon>unclassified sequences</taxon>
        <taxon>metagenomes</taxon>
        <taxon>ecological metagenomes</taxon>
    </lineage>
</organism>
<dbReference type="Gene3D" id="3.40.50.360">
    <property type="match status" value="1"/>
</dbReference>
<dbReference type="InterPro" id="IPR008254">
    <property type="entry name" value="Flavodoxin/NO_synth"/>
</dbReference>